<dbReference type="EMBL" id="RKLO01000003">
    <property type="protein sequence ID" value="RVW02766.1"/>
    <property type="molecule type" value="Genomic_DNA"/>
</dbReference>
<dbReference type="Pfam" id="PF00196">
    <property type="entry name" value="GerE"/>
    <property type="match status" value="1"/>
</dbReference>
<dbReference type="PRINTS" id="PR00364">
    <property type="entry name" value="DISEASERSIST"/>
</dbReference>
<dbReference type="AlphaFoldDB" id="A0A438AVL1"/>
<dbReference type="GO" id="GO:0006355">
    <property type="term" value="P:regulation of DNA-templated transcription"/>
    <property type="evidence" value="ECO:0007669"/>
    <property type="project" value="InterPro"/>
</dbReference>
<dbReference type="InterPro" id="IPR011990">
    <property type="entry name" value="TPR-like_helical_dom_sf"/>
</dbReference>
<reference evidence="2 3" key="1">
    <citation type="submission" date="2018-11" db="EMBL/GenBank/DDBJ databases">
        <title>Rhodococcus spongicola sp. nov. and Rhodococcus xishaensis sp. nov. from marine sponges.</title>
        <authorList>
            <person name="Li L."/>
            <person name="Lin H.W."/>
        </authorList>
    </citation>
    <scope>NUCLEOTIDE SEQUENCE [LARGE SCALE GENOMIC DNA]</scope>
    <source>
        <strain evidence="2 3">LHW51113</strain>
    </source>
</reference>
<dbReference type="InterPro" id="IPR027417">
    <property type="entry name" value="P-loop_NTPase"/>
</dbReference>
<dbReference type="Gene3D" id="1.10.10.10">
    <property type="entry name" value="Winged helix-like DNA-binding domain superfamily/Winged helix DNA-binding domain"/>
    <property type="match status" value="1"/>
</dbReference>
<accession>A0A438AVL1</accession>
<dbReference type="InterPro" id="IPR000792">
    <property type="entry name" value="Tscrpt_reg_LuxR_C"/>
</dbReference>
<dbReference type="InterPro" id="IPR016032">
    <property type="entry name" value="Sig_transdc_resp-reg_C-effctor"/>
</dbReference>
<evidence type="ECO:0000313" key="2">
    <source>
        <dbReference type="EMBL" id="RVW02766.1"/>
    </source>
</evidence>
<dbReference type="SUPFAM" id="SSF46894">
    <property type="entry name" value="C-terminal effector domain of the bipartite response regulators"/>
    <property type="match status" value="1"/>
</dbReference>
<dbReference type="SUPFAM" id="SSF48452">
    <property type="entry name" value="TPR-like"/>
    <property type="match status" value="1"/>
</dbReference>
<name>A0A438AVL1_9NOCA</name>
<dbReference type="SUPFAM" id="SSF52540">
    <property type="entry name" value="P-loop containing nucleoside triphosphate hydrolases"/>
    <property type="match status" value="1"/>
</dbReference>
<dbReference type="PANTHER" id="PTHR47691:SF3">
    <property type="entry name" value="HTH-TYPE TRANSCRIPTIONAL REGULATOR RV0890C-RELATED"/>
    <property type="match status" value="1"/>
</dbReference>
<gene>
    <name evidence="2" type="ORF">EGT50_08420</name>
</gene>
<dbReference type="CDD" id="cd06170">
    <property type="entry name" value="LuxR_C_like"/>
    <property type="match status" value="1"/>
</dbReference>
<protein>
    <submittedName>
        <fullName evidence="2">LuxR family transcriptional regulator</fullName>
    </submittedName>
</protein>
<evidence type="ECO:0000259" key="1">
    <source>
        <dbReference type="PROSITE" id="PS50043"/>
    </source>
</evidence>
<dbReference type="OrthoDB" id="136365at2"/>
<organism evidence="2 3">
    <name type="scientific">Rhodococcus xishaensis</name>
    <dbReference type="NCBI Taxonomy" id="2487364"/>
    <lineage>
        <taxon>Bacteria</taxon>
        <taxon>Bacillati</taxon>
        <taxon>Actinomycetota</taxon>
        <taxon>Actinomycetes</taxon>
        <taxon>Mycobacteriales</taxon>
        <taxon>Nocardiaceae</taxon>
        <taxon>Rhodococcus</taxon>
    </lineage>
</organism>
<dbReference type="Gene3D" id="1.25.40.10">
    <property type="entry name" value="Tetratricopeptide repeat domain"/>
    <property type="match status" value="1"/>
</dbReference>
<proteinExistence type="predicted"/>
<dbReference type="PRINTS" id="PR00038">
    <property type="entry name" value="HTHLUXR"/>
</dbReference>
<sequence length="793" mass="86667">MSTVPQRTAPNRKVGNLPATLTTFVGRRREVSASKRLLTESRLVTLTGIGGVGKTRLALQVAGDVQRDFRDGAWLVELAELRDPELVPNAVAARFRLQDRGARSPTDLVVDFLHSRDLLILLDNCEHLVGAASKLVDLLLRNCPRLRVLATSREPLDVGGEAVLRVPPLPVPDPDSPPTLQAMPSYESATLFVERAQAAVPGFAVTEGNRAAIARICHRLEGLPLAIELAAARVRVLSPEQILQRLTDRYRLLTAGSRVAPSRLQTLRLSVDWSYELCTPEERRLWSWLSVFAGGFELDAVEGVCSDAVPGDVQALVESLVDKSILIAERSGSVVRYRMLETLRDYGQDNLVQAAEWTECRRRHLDWYGALAERAEADWVSPRQVEIIVRLTRETANLREALDFCATGSGEAATGVQMAKSLYSFWDCKGMLDEGRRWYSRVLDASDEVPDPIRVAALCSASSFAGFQEDFVAASGLIARARSLARVLGDPYVDALVLHAVGRQAVYQGNCALAIESFEPALGPLRARPDLPQLIRTLLGLGLVEGTSGNAERGTAYHEEALSIARAHGASTYQARAMFMLGLALWRRGERDRGCRLFTEALPLTRAVDDHFACQGCLEGMAWAAADARQGERGTILSGAAEAMRREMGLPPVAIPTMLEYHENCLRQCRRLVGDRSFEAAFSRGAALRVGDAVEFALAAGEGTGPMRAEKEAPTTSTRITDPIAAQAALTRRERQVADLVARGLTNREIAETLVIAQRTAEGHVERVLSKLGFGSRTQIAAWVAEQHDDATH</sequence>
<dbReference type="GO" id="GO:0003677">
    <property type="term" value="F:DNA binding"/>
    <property type="evidence" value="ECO:0007669"/>
    <property type="project" value="InterPro"/>
</dbReference>
<dbReference type="Gene3D" id="3.40.50.300">
    <property type="entry name" value="P-loop containing nucleotide triphosphate hydrolases"/>
    <property type="match status" value="1"/>
</dbReference>
<dbReference type="Proteomes" id="UP000283479">
    <property type="component" value="Unassembled WGS sequence"/>
</dbReference>
<dbReference type="InterPro" id="IPR036388">
    <property type="entry name" value="WH-like_DNA-bd_sf"/>
</dbReference>
<dbReference type="RefSeq" id="WP_127952852.1">
    <property type="nucleotide sequence ID" value="NZ_RKLO01000003.1"/>
</dbReference>
<dbReference type="SMART" id="SM00421">
    <property type="entry name" value="HTH_LUXR"/>
    <property type="match status" value="1"/>
</dbReference>
<comment type="caution">
    <text evidence="2">The sequence shown here is derived from an EMBL/GenBank/DDBJ whole genome shotgun (WGS) entry which is preliminary data.</text>
</comment>
<keyword evidence="3" id="KW-1185">Reference proteome</keyword>
<evidence type="ECO:0000313" key="3">
    <source>
        <dbReference type="Proteomes" id="UP000283479"/>
    </source>
</evidence>
<feature type="domain" description="HTH luxR-type" evidence="1">
    <location>
        <begin position="723"/>
        <end position="788"/>
    </location>
</feature>
<dbReference type="PROSITE" id="PS50043">
    <property type="entry name" value="HTH_LUXR_2"/>
    <property type="match status" value="1"/>
</dbReference>
<dbReference type="PANTHER" id="PTHR47691">
    <property type="entry name" value="REGULATOR-RELATED"/>
    <property type="match status" value="1"/>
</dbReference>